<reference evidence="1 2" key="1">
    <citation type="submission" date="2017-05" db="EMBL/GenBank/DDBJ databases">
        <title>Vagococcus spp. assemblies.</title>
        <authorList>
            <person name="Gulvik C.A."/>
        </authorList>
    </citation>
    <scope>NUCLEOTIDE SEQUENCE [LARGE SCALE GENOMIC DNA]</scope>
    <source>
        <strain evidence="1 2">SS1995</strain>
    </source>
</reference>
<sequence length="144" mass="16419">MKKIRLIIVAFVGIILLAGCSQKIDKESLTKNDWTAYENENGEEVPVVISFKNNKLTIKNDTDTNMVQSSNKDNLDDLSDELAKTLRDSTIVQSNYKIEKDELVLKNSELGFKKRFKLSREKDNIILTPTDGDNKEPFVLKPKK</sequence>
<accession>A0A430A251</accession>
<dbReference type="Proteomes" id="UP000287857">
    <property type="component" value="Unassembled WGS sequence"/>
</dbReference>
<proteinExistence type="predicted"/>
<comment type="caution">
    <text evidence="1">The sequence shown here is derived from an EMBL/GenBank/DDBJ whole genome shotgun (WGS) entry which is preliminary data.</text>
</comment>
<keyword evidence="2" id="KW-1185">Reference proteome</keyword>
<gene>
    <name evidence="1" type="ORF">CBF37_00465</name>
</gene>
<evidence type="ECO:0000313" key="1">
    <source>
        <dbReference type="EMBL" id="RSU00521.1"/>
    </source>
</evidence>
<dbReference type="AlphaFoldDB" id="A0A430A251"/>
<dbReference type="OrthoDB" id="2187772at2"/>
<protein>
    <recommendedName>
        <fullName evidence="3">Lipoprotein</fullName>
    </recommendedName>
</protein>
<dbReference type="RefSeq" id="WP_125982846.1">
    <property type="nucleotide sequence ID" value="NZ_NGJS01000001.1"/>
</dbReference>
<name>A0A430A251_9ENTE</name>
<evidence type="ECO:0000313" key="2">
    <source>
        <dbReference type="Proteomes" id="UP000287857"/>
    </source>
</evidence>
<organism evidence="1 2">
    <name type="scientific">Vagococcus vulneris</name>
    <dbReference type="NCBI Taxonomy" id="1977869"/>
    <lineage>
        <taxon>Bacteria</taxon>
        <taxon>Bacillati</taxon>
        <taxon>Bacillota</taxon>
        <taxon>Bacilli</taxon>
        <taxon>Lactobacillales</taxon>
        <taxon>Enterococcaceae</taxon>
        <taxon>Vagococcus</taxon>
    </lineage>
</organism>
<dbReference type="EMBL" id="NGJS01000001">
    <property type="protein sequence ID" value="RSU00521.1"/>
    <property type="molecule type" value="Genomic_DNA"/>
</dbReference>
<dbReference type="PROSITE" id="PS51257">
    <property type="entry name" value="PROKAR_LIPOPROTEIN"/>
    <property type="match status" value="1"/>
</dbReference>
<evidence type="ECO:0008006" key="3">
    <source>
        <dbReference type="Google" id="ProtNLM"/>
    </source>
</evidence>